<comment type="caution">
    <text evidence="3">The sequence shown here is derived from an EMBL/GenBank/DDBJ whole genome shotgun (WGS) entry which is preliminary data.</text>
</comment>
<keyword evidence="1" id="KW-0145">Chemotaxis</keyword>
<dbReference type="GO" id="GO:0006935">
    <property type="term" value="P:chemotaxis"/>
    <property type="evidence" value="ECO:0007669"/>
    <property type="project" value="UniProtKB-KW"/>
</dbReference>
<proteinExistence type="predicted"/>
<dbReference type="InterPro" id="IPR038756">
    <property type="entry name" value="CheX-like"/>
</dbReference>
<organism evidence="3 4">
    <name type="scientific">Desulfoplanes formicivorans</name>
    <dbReference type="NCBI Taxonomy" id="1592317"/>
    <lineage>
        <taxon>Bacteria</taxon>
        <taxon>Pseudomonadati</taxon>
        <taxon>Thermodesulfobacteriota</taxon>
        <taxon>Desulfovibrionia</taxon>
        <taxon>Desulfovibrionales</taxon>
        <taxon>Desulfoplanaceae</taxon>
        <taxon>Desulfoplanes</taxon>
    </lineage>
</organism>
<name>A0A194AGM5_9BACT</name>
<dbReference type="PANTHER" id="PTHR39452:SF1">
    <property type="entry name" value="CHEY-P PHOSPHATASE CHEX"/>
    <property type="match status" value="1"/>
</dbReference>
<dbReference type="InterPro" id="IPR028976">
    <property type="entry name" value="CheC-like_sf"/>
</dbReference>
<reference evidence="4" key="1">
    <citation type="submission" date="2016-06" db="EMBL/GenBank/DDBJ databases">
        <title>Draft genome sequence of Desulfoplanes formicivorans strain Pf12B.</title>
        <authorList>
            <person name="Watanabe M."/>
            <person name="Kojima H."/>
            <person name="Fukui M."/>
        </authorList>
    </citation>
    <scope>NUCLEOTIDE SEQUENCE [LARGE SCALE GENOMIC DNA]</scope>
    <source>
        <strain evidence="4">Pf12B</strain>
    </source>
</reference>
<evidence type="ECO:0000256" key="1">
    <source>
        <dbReference type="ARBA" id="ARBA00022500"/>
    </source>
</evidence>
<dbReference type="AlphaFoldDB" id="A0A194AGM5"/>
<gene>
    <name evidence="3" type="ORF">DPF_1949</name>
</gene>
<protein>
    <submittedName>
        <fullName evidence="3">Chemotaxis protein X</fullName>
    </submittedName>
</protein>
<accession>A0A194AGM5</accession>
<dbReference type="InterPro" id="IPR028051">
    <property type="entry name" value="CheX-like_dom"/>
</dbReference>
<dbReference type="OrthoDB" id="9790435at2"/>
<evidence type="ECO:0000259" key="2">
    <source>
        <dbReference type="Pfam" id="PF13690"/>
    </source>
</evidence>
<dbReference type="EMBL" id="BDFE01000017">
    <property type="protein sequence ID" value="GAU09227.1"/>
    <property type="molecule type" value="Genomic_DNA"/>
</dbReference>
<feature type="domain" description="Chemotaxis phosphatase CheX-like" evidence="2">
    <location>
        <begin position="45"/>
        <end position="142"/>
    </location>
</feature>
<evidence type="ECO:0000313" key="4">
    <source>
        <dbReference type="Proteomes" id="UP000095200"/>
    </source>
</evidence>
<dbReference type="SUPFAM" id="SSF103039">
    <property type="entry name" value="CheC-like"/>
    <property type="match status" value="1"/>
</dbReference>
<evidence type="ECO:0000313" key="3">
    <source>
        <dbReference type="EMBL" id="GAU09227.1"/>
    </source>
</evidence>
<sequence length="158" mass="16577">MSSYNVNFINPLLDAVLKVLSTMAGVEVKPATPYLNKNGKAVGDITGQIAIEGFAQGVIAVSLSKSVILKIVNNMLFENYTEINDDIADAVGELTNMISGHARSSLSEMGMTFQASTPSVVTGKGKPIAHIPAAPILSIPFTSDDGDLVVEISLADPE</sequence>
<dbReference type="RefSeq" id="WP_069859492.1">
    <property type="nucleotide sequence ID" value="NZ_BDFE01000017.1"/>
</dbReference>
<dbReference type="CDD" id="cd17906">
    <property type="entry name" value="CheX"/>
    <property type="match status" value="1"/>
</dbReference>
<dbReference type="Proteomes" id="UP000095200">
    <property type="component" value="Unassembled WGS sequence"/>
</dbReference>
<dbReference type="STRING" id="1592317.DPF_1949"/>
<dbReference type="PANTHER" id="PTHR39452">
    <property type="entry name" value="CHEY-P PHOSPHATASE CHEX"/>
    <property type="match status" value="1"/>
</dbReference>
<keyword evidence="4" id="KW-1185">Reference proteome</keyword>
<dbReference type="Pfam" id="PF13690">
    <property type="entry name" value="CheX"/>
    <property type="match status" value="1"/>
</dbReference>
<dbReference type="Gene3D" id="3.40.1550.10">
    <property type="entry name" value="CheC-like"/>
    <property type="match status" value="1"/>
</dbReference>